<dbReference type="Pfam" id="PF07087">
    <property type="entry name" value="DUF1353"/>
    <property type="match status" value="1"/>
</dbReference>
<gene>
    <name evidence="1" type="ORF">HNR50_003520</name>
</gene>
<organism evidence="1 2">
    <name type="scientific">Spirochaeta isovalerica</name>
    <dbReference type="NCBI Taxonomy" id="150"/>
    <lineage>
        <taxon>Bacteria</taxon>
        <taxon>Pseudomonadati</taxon>
        <taxon>Spirochaetota</taxon>
        <taxon>Spirochaetia</taxon>
        <taxon>Spirochaetales</taxon>
        <taxon>Spirochaetaceae</taxon>
        <taxon>Spirochaeta</taxon>
    </lineage>
</organism>
<name>A0A841RGC7_9SPIO</name>
<evidence type="ECO:0000313" key="2">
    <source>
        <dbReference type="Proteomes" id="UP000587760"/>
    </source>
</evidence>
<keyword evidence="2" id="KW-1185">Reference proteome</keyword>
<dbReference type="AlphaFoldDB" id="A0A841RGC7"/>
<dbReference type="Proteomes" id="UP000587760">
    <property type="component" value="Unassembled WGS sequence"/>
</dbReference>
<sequence length="132" mass="15379">MIKYRKRRKYKYTLEEDYSYDTGMELILPVLTTYLEMSVEGKLLIKKGYSWDGPSGPAVDTPDFMRGSLVHDALYQLMRGEYLNPDCREDADLIMLKICREDGMSRFRSRVVYLGVRLFAAWAARPDLKHAP</sequence>
<accession>A0A841RGC7</accession>
<proteinExistence type="predicted"/>
<comment type="caution">
    <text evidence="1">The sequence shown here is derived from an EMBL/GenBank/DDBJ whole genome shotgun (WGS) entry which is preliminary data.</text>
</comment>
<evidence type="ECO:0008006" key="3">
    <source>
        <dbReference type="Google" id="ProtNLM"/>
    </source>
</evidence>
<dbReference type="EMBL" id="JACHGJ010000008">
    <property type="protein sequence ID" value="MBB6481839.1"/>
    <property type="molecule type" value="Genomic_DNA"/>
</dbReference>
<evidence type="ECO:0000313" key="1">
    <source>
        <dbReference type="EMBL" id="MBB6481839.1"/>
    </source>
</evidence>
<reference evidence="1 2" key="1">
    <citation type="submission" date="2020-08" db="EMBL/GenBank/DDBJ databases">
        <title>Genomic Encyclopedia of Type Strains, Phase IV (KMG-IV): sequencing the most valuable type-strain genomes for metagenomic binning, comparative biology and taxonomic classification.</title>
        <authorList>
            <person name="Goeker M."/>
        </authorList>
    </citation>
    <scope>NUCLEOTIDE SEQUENCE [LARGE SCALE GENOMIC DNA]</scope>
    <source>
        <strain evidence="1 2">DSM 2461</strain>
    </source>
</reference>
<protein>
    <recommendedName>
        <fullName evidence="3">DUF1353 domain-containing protein</fullName>
    </recommendedName>
</protein>
<dbReference type="InterPro" id="IPR010767">
    <property type="entry name" value="Phage_CGC-2007_Cje0229"/>
</dbReference>
<dbReference type="RefSeq" id="WP_221439926.1">
    <property type="nucleotide sequence ID" value="NZ_JACHGJ010000008.1"/>
</dbReference>